<dbReference type="CDD" id="cd04690">
    <property type="entry name" value="NUDIX_Hydrolase"/>
    <property type="match status" value="1"/>
</dbReference>
<keyword evidence="2" id="KW-0378">Hydrolase</keyword>
<feature type="region of interest" description="Disordered" evidence="3">
    <location>
        <begin position="1"/>
        <end position="22"/>
    </location>
</feature>
<evidence type="ECO:0000313" key="5">
    <source>
        <dbReference type="EMBL" id="GAA3279968.1"/>
    </source>
</evidence>
<keyword evidence="6" id="KW-1185">Reference proteome</keyword>
<dbReference type="PANTHER" id="PTHR43046:SF2">
    <property type="entry name" value="8-OXO-DGTP DIPHOSPHATASE-RELATED"/>
    <property type="match status" value="1"/>
</dbReference>
<organism evidence="5 6">
    <name type="scientific">Nesterenkonia halobia</name>
    <dbReference type="NCBI Taxonomy" id="37922"/>
    <lineage>
        <taxon>Bacteria</taxon>
        <taxon>Bacillati</taxon>
        <taxon>Actinomycetota</taxon>
        <taxon>Actinomycetes</taxon>
        <taxon>Micrococcales</taxon>
        <taxon>Micrococcaceae</taxon>
        <taxon>Nesterenkonia</taxon>
    </lineage>
</organism>
<evidence type="ECO:0000259" key="4">
    <source>
        <dbReference type="PROSITE" id="PS51462"/>
    </source>
</evidence>
<evidence type="ECO:0000256" key="2">
    <source>
        <dbReference type="ARBA" id="ARBA00022801"/>
    </source>
</evidence>
<dbReference type="RefSeq" id="WP_344717552.1">
    <property type="nucleotide sequence ID" value="NZ_BAAAYG010000002.1"/>
</dbReference>
<name>A0ABP6R9M6_9MICC</name>
<dbReference type="Proteomes" id="UP001501736">
    <property type="component" value="Unassembled WGS sequence"/>
</dbReference>
<dbReference type="PANTHER" id="PTHR43046">
    <property type="entry name" value="GDP-MANNOSE MANNOSYL HYDROLASE"/>
    <property type="match status" value="1"/>
</dbReference>
<dbReference type="InterPro" id="IPR000086">
    <property type="entry name" value="NUDIX_hydrolase_dom"/>
</dbReference>
<evidence type="ECO:0000313" key="6">
    <source>
        <dbReference type="Proteomes" id="UP001501736"/>
    </source>
</evidence>
<dbReference type="Pfam" id="PF00293">
    <property type="entry name" value="NUDIX"/>
    <property type="match status" value="1"/>
</dbReference>
<protein>
    <submittedName>
        <fullName evidence="5">NUDIX domain-containing protein</fullName>
    </submittedName>
</protein>
<dbReference type="PROSITE" id="PS51462">
    <property type="entry name" value="NUDIX"/>
    <property type="match status" value="1"/>
</dbReference>
<dbReference type="InterPro" id="IPR015797">
    <property type="entry name" value="NUDIX_hydrolase-like_dom_sf"/>
</dbReference>
<reference evidence="6" key="1">
    <citation type="journal article" date="2019" name="Int. J. Syst. Evol. Microbiol.">
        <title>The Global Catalogue of Microorganisms (GCM) 10K type strain sequencing project: providing services to taxonomists for standard genome sequencing and annotation.</title>
        <authorList>
            <consortium name="The Broad Institute Genomics Platform"/>
            <consortium name="The Broad Institute Genome Sequencing Center for Infectious Disease"/>
            <person name="Wu L."/>
            <person name="Ma J."/>
        </authorList>
    </citation>
    <scope>NUCLEOTIDE SEQUENCE [LARGE SCALE GENOMIC DNA]</scope>
    <source>
        <strain evidence="6">JCM 11483</strain>
    </source>
</reference>
<accession>A0ABP6R9M6</accession>
<comment type="cofactor">
    <cofactor evidence="1">
        <name>Mg(2+)</name>
        <dbReference type="ChEBI" id="CHEBI:18420"/>
    </cofactor>
</comment>
<evidence type="ECO:0000256" key="1">
    <source>
        <dbReference type="ARBA" id="ARBA00001946"/>
    </source>
</evidence>
<dbReference type="SUPFAM" id="SSF55811">
    <property type="entry name" value="Nudix"/>
    <property type="match status" value="1"/>
</dbReference>
<sequence length="158" mass="16977">MERVLTPDEDTQTAPAAGDAAPIRVSAVVIRNSDGEVLTVRKAGTDRFMLPGGKPEPGETPVQTAARECCEELDVQLWQEDLRRLGTFRAPAANEPDRDVEGVVFVHDAVPAGADHTPSAEIEELRWVDMTAEEPSTDLAPLLRDQIAPALQAEAAVA</sequence>
<comment type="caution">
    <text evidence="5">The sequence shown here is derived from an EMBL/GenBank/DDBJ whole genome shotgun (WGS) entry which is preliminary data.</text>
</comment>
<dbReference type="EMBL" id="BAAAYG010000002">
    <property type="protein sequence ID" value="GAA3279968.1"/>
    <property type="molecule type" value="Genomic_DNA"/>
</dbReference>
<evidence type="ECO:0000256" key="3">
    <source>
        <dbReference type="SAM" id="MobiDB-lite"/>
    </source>
</evidence>
<dbReference type="Gene3D" id="3.90.79.10">
    <property type="entry name" value="Nucleoside Triphosphate Pyrophosphohydrolase"/>
    <property type="match status" value="1"/>
</dbReference>
<feature type="domain" description="Nudix hydrolase" evidence="4">
    <location>
        <begin position="21"/>
        <end position="153"/>
    </location>
</feature>
<gene>
    <name evidence="5" type="ORF">GCM10020260_03660</name>
</gene>
<proteinExistence type="predicted"/>